<dbReference type="InterPro" id="IPR003615">
    <property type="entry name" value="HNH_nuc"/>
</dbReference>
<keyword evidence="3" id="KW-1185">Reference proteome</keyword>
<reference evidence="3" key="1">
    <citation type="journal article" date="2019" name="Int. J. Syst. Evol. Microbiol.">
        <title>The Global Catalogue of Microorganisms (GCM) 10K type strain sequencing project: providing services to taxonomists for standard genome sequencing and annotation.</title>
        <authorList>
            <consortium name="The Broad Institute Genomics Platform"/>
            <consortium name="The Broad Institute Genome Sequencing Center for Infectious Disease"/>
            <person name="Wu L."/>
            <person name="Ma J."/>
        </authorList>
    </citation>
    <scope>NUCLEOTIDE SEQUENCE [LARGE SCALE GENOMIC DNA]</scope>
    <source>
        <strain evidence="3">CCUG 54523</strain>
    </source>
</reference>
<dbReference type="InterPro" id="IPR003870">
    <property type="entry name" value="DUF222"/>
</dbReference>
<dbReference type="Proteomes" id="UP001597055">
    <property type="component" value="Unassembled WGS sequence"/>
</dbReference>
<gene>
    <name evidence="2" type="ORF">ACFQ0P_11520</name>
</gene>
<dbReference type="CDD" id="cd00085">
    <property type="entry name" value="HNHc"/>
    <property type="match status" value="1"/>
</dbReference>
<dbReference type="SMART" id="SM00507">
    <property type="entry name" value="HNHc"/>
    <property type="match status" value="1"/>
</dbReference>
<evidence type="ECO:0000259" key="1">
    <source>
        <dbReference type="SMART" id="SM00507"/>
    </source>
</evidence>
<feature type="domain" description="HNH nuclease" evidence="1">
    <location>
        <begin position="324"/>
        <end position="376"/>
    </location>
</feature>
<comment type="caution">
    <text evidence="2">The sequence shown here is derived from an EMBL/GenBank/DDBJ whole genome shotgun (WGS) entry which is preliminary data.</text>
</comment>
<proteinExistence type="predicted"/>
<sequence>MAQIPRRPDEMGDQWAPPIPDALDHVIEVASMMAVFASERFERVHSMHREALDDAARHGLALTDVVERGIRLELAAALRITERAAGDLLARADVLVATFQRMLDALRTGRTTERHAEIFADAMVGVEPEFHDVIAPRAVALAEVEGVGTFRRSLHRLIETVRVRTLSERHESALSRRRVVVESADDGMAWLMAYLPAVEAHAVHSRVTLMAKAITAADGEERTLDQVRADVLGDLLIEGETSALPEAAHGVRASVVVTVPALSLLSERPQPGAEPAQVEGVGPIPHERARELCGGSDGWMRVLTHPETGMVLSVGRDRYRPTAELRRLVRWRADRCMAPGCGVPASRCEIDHNVAWEHGGETALWNLCPLCKGHHRVKHHGGWTVAQIDSGALEWISPTGRRYVVEPERRMPVFTAVGGAIGDAPF</sequence>
<dbReference type="RefSeq" id="WP_378772205.1">
    <property type="nucleotide sequence ID" value="NZ_JBHTII010000001.1"/>
</dbReference>
<organism evidence="2 3">
    <name type="scientific">Microbacterium insulae</name>
    <dbReference type="NCBI Taxonomy" id="483014"/>
    <lineage>
        <taxon>Bacteria</taxon>
        <taxon>Bacillati</taxon>
        <taxon>Actinomycetota</taxon>
        <taxon>Actinomycetes</taxon>
        <taxon>Micrococcales</taxon>
        <taxon>Microbacteriaceae</taxon>
        <taxon>Microbacterium</taxon>
    </lineage>
</organism>
<dbReference type="Pfam" id="PF02720">
    <property type="entry name" value="DUF222"/>
    <property type="match status" value="1"/>
</dbReference>
<accession>A0ABW3AL31</accession>
<protein>
    <submittedName>
        <fullName evidence="2">DUF222 domain-containing protein</fullName>
    </submittedName>
</protein>
<name>A0ABW3AL31_9MICO</name>
<dbReference type="EMBL" id="JBHTII010000001">
    <property type="protein sequence ID" value="MFD0791029.1"/>
    <property type="molecule type" value="Genomic_DNA"/>
</dbReference>
<evidence type="ECO:0000313" key="2">
    <source>
        <dbReference type="EMBL" id="MFD0791029.1"/>
    </source>
</evidence>
<dbReference type="Gene3D" id="1.10.30.50">
    <property type="match status" value="1"/>
</dbReference>
<evidence type="ECO:0000313" key="3">
    <source>
        <dbReference type="Proteomes" id="UP001597055"/>
    </source>
</evidence>